<dbReference type="AlphaFoldDB" id="A0A3B0BY24"/>
<name>A0A3B0BY24_9FLAO</name>
<sequence>MHIKRCRIQTVVTKQKKAYMKKITLLLVLIFAFSSYSQDSKITDEQKIKHVIYQFFESLEKKDAALMQKATMDEAQIWRRYNNKKPIEMDMRFSKDDLPKMQALPDVKEVALQFEISLGDGIATAWVPMNSG</sequence>
<comment type="caution">
    <text evidence="2">The sequence shown here is derived from an EMBL/GenBank/DDBJ whole genome shotgun (WGS) entry which is preliminary data.</text>
</comment>
<reference evidence="2 3" key="1">
    <citation type="submission" date="2018-10" db="EMBL/GenBank/DDBJ databases">
        <title>Ulvibacterium marinum gen. nov., sp. nov., a novel marine bacterium of the family Flavobacteriaceae, isolated from a culture of the green alga Ulva prolifera.</title>
        <authorList>
            <person name="Zhang Z."/>
        </authorList>
    </citation>
    <scope>NUCLEOTIDE SEQUENCE [LARGE SCALE GENOMIC DNA]</scope>
    <source>
        <strain evidence="2 3">CCMM003</strain>
    </source>
</reference>
<dbReference type="EMBL" id="RBCJ01000004">
    <property type="protein sequence ID" value="RKN78495.1"/>
    <property type="molecule type" value="Genomic_DNA"/>
</dbReference>
<dbReference type="Gene3D" id="3.10.450.50">
    <property type="match status" value="1"/>
</dbReference>
<protein>
    <recommendedName>
        <fullName evidence="4">DUF3887 domain-containing protein</fullName>
    </recommendedName>
</protein>
<evidence type="ECO:0008006" key="4">
    <source>
        <dbReference type="Google" id="ProtNLM"/>
    </source>
</evidence>
<feature type="signal peptide" evidence="1">
    <location>
        <begin position="1"/>
        <end position="37"/>
    </location>
</feature>
<keyword evidence="1" id="KW-0732">Signal</keyword>
<evidence type="ECO:0000313" key="3">
    <source>
        <dbReference type="Proteomes" id="UP000276603"/>
    </source>
</evidence>
<accession>A0A3B0BY24</accession>
<gene>
    <name evidence="2" type="ORF">D7Z94_19975</name>
</gene>
<dbReference type="SUPFAM" id="SSF54427">
    <property type="entry name" value="NTF2-like"/>
    <property type="match status" value="1"/>
</dbReference>
<dbReference type="InterPro" id="IPR032710">
    <property type="entry name" value="NTF2-like_dom_sf"/>
</dbReference>
<feature type="chain" id="PRO_5017231770" description="DUF3887 domain-containing protein" evidence="1">
    <location>
        <begin position="38"/>
        <end position="132"/>
    </location>
</feature>
<evidence type="ECO:0000313" key="2">
    <source>
        <dbReference type="EMBL" id="RKN78495.1"/>
    </source>
</evidence>
<evidence type="ECO:0000256" key="1">
    <source>
        <dbReference type="SAM" id="SignalP"/>
    </source>
</evidence>
<dbReference type="Proteomes" id="UP000276603">
    <property type="component" value="Unassembled WGS sequence"/>
</dbReference>
<organism evidence="2 3">
    <name type="scientific">Ulvibacterium marinum</name>
    <dbReference type="NCBI Taxonomy" id="2419782"/>
    <lineage>
        <taxon>Bacteria</taxon>
        <taxon>Pseudomonadati</taxon>
        <taxon>Bacteroidota</taxon>
        <taxon>Flavobacteriia</taxon>
        <taxon>Flavobacteriales</taxon>
        <taxon>Flavobacteriaceae</taxon>
        <taxon>Ulvibacterium</taxon>
    </lineage>
</organism>
<proteinExistence type="predicted"/>
<keyword evidence="3" id="KW-1185">Reference proteome</keyword>